<comment type="caution">
    <text evidence="1">The sequence shown here is derived from an EMBL/GenBank/DDBJ whole genome shotgun (WGS) entry which is preliminary data.</text>
</comment>
<evidence type="ECO:0000313" key="2">
    <source>
        <dbReference type="Proteomes" id="UP001165101"/>
    </source>
</evidence>
<dbReference type="Proteomes" id="UP001165101">
    <property type="component" value="Unassembled WGS sequence"/>
</dbReference>
<proteinExistence type="predicted"/>
<evidence type="ECO:0000313" key="1">
    <source>
        <dbReference type="EMBL" id="GME87306.1"/>
    </source>
</evidence>
<dbReference type="EMBL" id="BSXV01000073">
    <property type="protein sequence ID" value="GME87306.1"/>
    <property type="molecule type" value="Genomic_DNA"/>
</dbReference>
<keyword evidence="2" id="KW-1185">Reference proteome</keyword>
<protein>
    <submittedName>
        <fullName evidence="1">Unnamed protein product</fullName>
    </submittedName>
</protein>
<reference evidence="1" key="1">
    <citation type="submission" date="2023-04" db="EMBL/GenBank/DDBJ databases">
        <title>Candida boidinii NBRC 1967.</title>
        <authorList>
            <person name="Ichikawa N."/>
            <person name="Sato H."/>
            <person name="Tonouchi N."/>
        </authorList>
    </citation>
    <scope>NUCLEOTIDE SEQUENCE</scope>
    <source>
        <strain evidence="1">NBRC 1967</strain>
    </source>
</reference>
<gene>
    <name evidence="1" type="ORF">Cboi01_000030000</name>
</gene>
<sequence length="342" mass="38202">MFSLKYNRGFKFPKFSSSSGSMMNVNSNSILISKRSVSIVPPSQITGLLKDSGKNVIPIDCSWYMPNVPIVAFHEFMKRRLGDKAVFFDIDQIKDYSSKYPHMLPNGKEFAEKVSELGIKNDDDILLYDQQGIFSVCRAAWMFEIFGHDTNKIHILNTFPGYIQSFGNPNLVLKIHEAETFINDNLTTQPTTLPPSNYKVDKFDKNQVISYEELLELVQNGKIGKEFELIDARSTKRFTGEDPEPRPGLSSGHIPGAKSLPFTNLLTPTKSLLSSMSLKSEFKNIKIDDSKPIIVMCGTGVTACVIRTGLLAAGLGKNGIIVYDGSWTEWGQRAPTELIIKD</sequence>
<accession>A0ACB5TEL7</accession>
<name>A0ACB5TEL7_CANBO</name>
<organism evidence="1 2">
    <name type="scientific">Candida boidinii</name>
    <name type="common">Yeast</name>
    <dbReference type="NCBI Taxonomy" id="5477"/>
    <lineage>
        <taxon>Eukaryota</taxon>
        <taxon>Fungi</taxon>
        <taxon>Dikarya</taxon>
        <taxon>Ascomycota</taxon>
        <taxon>Saccharomycotina</taxon>
        <taxon>Pichiomycetes</taxon>
        <taxon>Pichiales</taxon>
        <taxon>Pichiaceae</taxon>
        <taxon>Ogataea</taxon>
        <taxon>Ogataea/Candida clade</taxon>
    </lineage>
</organism>